<dbReference type="AlphaFoldDB" id="A0A1Y5TEN7"/>
<dbReference type="OrthoDB" id="9858960at2"/>
<organism evidence="2 3">
    <name type="scientific">Roseovarius litorisediminis</name>
    <dbReference type="NCBI Taxonomy" id="1312363"/>
    <lineage>
        <taxon>Bacteria</taxon>
        <taxon>Pseudomonadati</taxon>
        <taxon>Pseudomonadota</taxon>
        <taxon>Alphaproteobacteria</taxon>
        <taxon>Rhodobacterales</taxon>
        <taxon>Roseobacteraceae</taxon>
        <taxon>Roseovarius</taxon>
    </lineage>
</organism>
<dbReference type="RefSeq" id="WP_085893587.1">
    <property type="nucleotide sequence ID" value="NZ_FWFL01000010.1"/>
</dbReference>
<name>A0A1Y5TEN7_9RHOB</name>
<gene>
    <name evidence="2" type="ORF">PEL8287_03385</name>
</gene>
<evidence type="ECO:0000256" key="1">
    <source>
        <dbReference type="SAM" id="Phobius"/>
    </source>
</evidence>
<keyword evidence="1" id="KW-0812">Transmembrane</keyword>
<evidence type="ECO:0000313" key="3">
    <source>
        <dbReference type="Proteomes" id="UP000193827"/>
    </source>
</evidence>
<keyword evidence="3" id="KW-1185">Reference proteome</keyword>
<sequence>MQDQNSQEKHQHELNMEHAKRAHDLNRQTSADFSRAAIESANLAIRSLILINGGAVIALLAFLGALEAGDVGNAVKSDALVAPIRWFALGVGFAALTALLAYLVNMLDSDITNSVNFTWEHPYIEPDKEQARLIRVRCALHVIAILLAISALGSFFFGIASVTQAVSSLNI</sequence>
<proteinExistence type="predicted"/>
<keyword evidence="1" id="KW-1133">Transmembrane helix</keyword>
<protein>
    <submittedName>
        <fullName evidence="2">Uncharacterized protein</fullName>
    </submittedName>
</protein>
<keyword evidence="1" id="KW-0472">Membrane</keyword>
<accession>A0A1Y5TEN7</accession>
<feature type="transmembrane region" description="Helical" evidence="1">
    <location>
        <begin position="43"/>
        <end position="66"/>
    </location>
</feature>
<dbReference type="Proteomes" id="UP000193827">
    <property type="component" value="Unassembled WGS sequence"/>
</dbReference>
<feature type="transmembrane region" description="Helical" evidence="1">
    <location>
        <begin position="138"/>
        <end position="160"/>
    </location>
</feature>
<reference evidence="2 3" key="1">
    <citation type="submission" date="2017-03" db="EMBL/GenBank/DDBJ databases">
        <authorList>
            <person name="Afonso C.L."/>
            <person name="Miller P.J."/>
            <person name="Scott M.A."/>
            <person name="Spackman E."/>
            <person name="Goraichik I."/>
            <person name="Dimitrov K.M."/>
            <person name="Suarez D.L."/>
            <person name="Swayne D.E."/>
        </authorList>
    </citation>
    <scope>NUCLEOTIDE SEQUENCE [LARGE SCALE GENOMIC DNA]</scope>
    <source>
        <strain evidence="2 3">CECT 8287</strain>
    </source>
</reference>
<dbReference type="EMBL" id="FWFL01000010">
    <property type="protein sequence ID" value="SLN62182.1"/>
    <property type="molecule type" value="Genomic_DNA"/>
</dbReference>
<feature type="transmembrane region" description="Helical" evidence="1">
    <location>
        <begin position="86"/>
        <end position="104"/>
    </location>
</feature>
<evidence type="ECO:0000313" key="2">
    <source>
        <dbReference type="EMBL" id="SLN62182.1"/>
    </source>
</evidence>